<proteinExistence type="predicted"/>
<accession>W9CLS5</accession>
<evidence type="ECO:0000256" key="1">
    <source>
        <dbReference type="SAM" id="MobiDB-lite"/>
    </source>
</evidence>
<keyword evidence="3" id="KW-1185">Reference proteome</keyword>
<gene>
    <name evidence="2" type="ORF">SBOR_2655</name>
</gene>
<dbReference type="EMBL" id="AYSA01000111">
    <property type="protein sequence ID" value="ESZ96973.1"/>
    <property type="molecule type" value="Genomic_DNA"/>
</dbReference>
<dbReference type="HOGENOM" id="CLU_560384_0_0_1"/>
<protein>
    <submittedName>
        <fullName evidence="2">Uncharacterized protein</fullName>
    </submittedName>
</protein>
<feature type="compositionally biased region" description="Polar residues" evidence="1">
    <location>
        <begin position="1"/>
        <end position="12"/>
    </location>
</feature>
<dbReference type="AlphaFoldDB" id="W9CLS5"/>
<dbReference type="OrthoDB" id="3515398at2759"/>
<feature type="region of interest" description="Disordered" evidence="1">
    <location>
        <begin position="1"/>
        <end position="28"/>
    </location>
</feature>
<organism evidence="2 3">
    <name type="scientific">Sclerotinia borealis (strain F-4128)</name>
    <dbReference type="NCBI Taxonomy" id="1432307"/>
    <lineage>
        <taxon>Eukaryota</taxon>
        <taxon>Fungi</taxon>
        <taxon>Dikarya</taxon>
        <taxon>Ascomycota</taxon>
        <taxon>Pezizomycotina</taxon>
        <taxon>Leotiomycetes</taxon>
        <taxon>Helotiales</taxon>
        <taxon>Sclerotiniaceae</taxon>
        <taxon>Sclerotinia</taxon>
    </lineage>
</organism>
<name>W9CLS5_SCLBF</name>
<feature type="compositionally biased region" description="Basic and acidic residues" evidence="1">
    <location>
        <begin position="19"/>
        <end position="28"/>
    </location>
</feature>
<dbReference type="Proteomes" id="UP000019487">
    <property type="component" value="Unassembled WGS sequence"/>
</dbReference>
<reference evidence="2 3" key="1">
    <citation type="journal article" date="2014" name="Genome Announc.">
        <title>Draft genome sequence of Sclerotinia borealis, a psychrophilic plant pathogenic fungus.</title>
        <authorList>
            <person name="Mardanov A.V."/>
            <person name="Beletsky A.V."/>
            <person name="Kadnikov V.V."/>
            <person name="Ignatov A.N."/>
            <person name="Ravin N.V."/>
        </authorList>
    </citation>
    <scope>NUCLEOTIDE SEQUENCE [LARGE SCALE GENOMIC DNA]</scope>
    <source>
        <strain evidence="3">F-4157</strain>
    </source>
</reference>
<sequence length="487" mass="55970">MGNPNNRGQPKSTPMAVKLEQEKKAQEEQLAAKKAEEYEQWAEEKRQAWEEEKLKRQQAQAEKLMDNKLKEENAKKIADTIDFDCIQKHYAITLKQEGEMKQLVITLNFCADPPTDMHAVLAILPEYATSITNVQVKILAPSQHGSRAIYKHRVERMKQLVDRLNKFPLTKLNFKVDTDAHDSFQQLKLAAAVNGLVFQDWTLAYEVWDEGNYKIETYSPYGKRLRGVYRAEFGTHMANLVVFACSQRNKLVKIYFSMNFQLSSLTSSAELFMKLCSRSKKYSPEPNPLELSFISFSREKERGGERQLAEQEKIAANQAITKRALEFDFSVLPQHPNLIIKKTKDNVEMVIDFNFFQSTSAPSMASLLATIPKYAEIITNLKVTILIKCPRHHQNLALYNARARSITELVGIMKNFRVIQLEVIAFINSHNHFGQLKLAAGAYGLKFPKWTLAYKVPGIDTKWQIQIGSPYERRLYGVYKTEFLSQQ</sequence>
<evidence type="ECO:0000313" key="3">
    <source>
        <dbReference type="Proteomes" id="UP000019487"/>
    </source>
</evidence>
<evidence type="ECO:0000313" key="2">
    <source>
        <dbReference type="EMBL" id="ESZ96973.1"/>
    </source>
</evidence>
<comment type="caution">
    <text evidence="2">The sequence shown here is derived from an EMBL/GenBank/DDBJ whole genome shotgun (WGS) entry which is preliminary data.</text>
</comment>